<evidence type="ECO:0000256" key="2">
    <source>
        <dbReference type="SAM" id="MobiDB-lite"/>
    </source>
</evidence>
<dbReference type="InterPro" id="IPR050341">
    <property type="entry name" value="PP1_catalytic_subunit"/>
</dbReference>
<evidence type="ECO:0000256" key="1">
    <source>
        <dbReference type="PROSITE-ProRule" id="PRU01005"/>
    </source>
</evidence>
<evidence type="ECO:0000313" key="5">
    <source>
        <dbReference type="Proteomes" id="UP000031036"/>
    </source>
</evidence>
<dbReference type="PANTHER" id="PTHR11668:SF516">
    <property type="entry name" value="SERINE_THREONINE SPECIFIC PROTEIN PHOSPHATASES DOMAIN-CONTAINING PROTEIN"/>
    <property type="match status" value="1"/>
</dbReference>
<dbReference type="PANTHER" id="PTHR11668">
    <property type="entry name" value="SERINE/THREONINE PROTEIN PHOSPHATASE"/>
    <property type="match status" value="1"/>
</dbReference>
<evidence type="ECO:0000259" key="3">
    <source>
        <dbReference type="PROSITE" id="PS51670"/>
    </source>
</evidence>
<dbReference type="STRING" id="6265.A0A0B2VVI5"/>
<dbReference type="InterPro" id="IPR029052">
    <property type="entry name" value="Metallo-depent_PP-like"/>
</dbReference>
<protein>
    <submittedName>
        <fullName evidence="4">Putative tyrosinase-like protein tyr-1</fullName>
    </submittedName>
</protein>
<dbReference type="InterPro" id="IPR002227">
    <property type="entry name" value="Tyrosinase_Cu-bd"/>
</dbReference>
<dbReference type="InterPro" id="IPR004843">
    <property type="entry name" value="Calcineurin-like_PHP"/>
</dbReference>
<dbReference type="SUPFAM" id="SSF48056">
    <property type="entry name" value="Di-copper centre-containing domain"/>
    <property type="match status" value="1"/>
</dbReference>
<dbReference type="GO" id="GO:0016491">
    <property type="term" value="F:oxidoreductase activity"/>
    <property type="evidence" value="ECO:0007669"/>
    <property type="project" value="InterPro"/>
</dbReference>
<feature type="compositionally biased region" description="Polar residues" evidence="2">
    <location>
        <begin position="869"/>
        <end position="885"/>
    </location>
</feature>
<dbReference type="AlphaFoldDB" id="A0A0B2VVI5"/>
<gene>
    <name evidence="4" type="primary">tyr-1</name>
    <name evidence="4" type="ORF">Tcan_03221</name>
</gene>
<dbReference type="Pfam" id="PF00149">
    <property type="entry name" value="Metallophos"/>
    <property type="match status" value="2"/>
</dbReference>
<feature type="compositionally biased region" description="Low complexity" evidence="2">
    <location>
        <begin position="30"/>
        <end position="41"/>
    </location>
</feature>
<feature type="region of interest" description="Disordered" evidence="2">
    <location>
        <begin position="21"/>
        <end position="56"/>
    </location>
</feature>
<dbReference type="PROSITE" id="PS51670">
    <property type="entry name" value="SHKT"/>
    <property type="match status" value="2"/>
</dbReference>
<feature type="region of interest" description="Disordered" evidence="2">
    <location>
        <begin position="869"/>
        <end position="890"/>
    </location>
</feature>
<dbReference type="PRINTS" id="PR00092">
    <property type="entry name" value="TYROSINASE"/>
</dbReference>
<dbReference type="OrthoDB" id="6132182at2759"/>
<comment type="caution">
    <text evidence="4">The sequence shown here is derived from an EMBL/GenBank/DDBJ whole genome shotgun (WGS) entry which is preliminary data.</text>
</comment>
<dbReference type="PRINTS" id="PR00114">
    <property type="entry name" value="STPHPHTASE"/>
</dbReference>
<dbReference type="SMART" id="SM00156">
    <property type="entry name" value="PP2Ac"/>
    <property type="match status" value="1"/>
</dbReference>
<organism evidence="4 5">
    <name type="scientific">Toxocara canis</name>
    <name type="common">Canine roundworm</name>
    <dbReference type="NCBI Taxonomy" id="6265"/>
    <lineage>
        <taxon>Eukaryota</taxon>
        <taxon>Metazoa</taxon>
        <taxon>Ecdysozoa</taxon>
        <taxon>Nematoda</taxon>
        <taxon>Chromadorea</taxon>
        <taxon>Rhabditida</taxon>
        <taxon>Spirurina</taxon>
        <taxon>Ascaridomorpha</taxon>
        <taxon>Ascaridoidea</taxon>
        <taxon>Toxocaridae</taxon>
        <taxon>Toxocara</taxon>
    </lineage>
</organism>
<evidence type="ECO:0000313" key="4">
    <source>
        <dbReference type="EMBL" id="KHN87551.1"/>
    </source>
</evidence>
<dbReference type="Pfam" id="PF00264">
    <property type="entry name" value="Tyrosinase"/>
    <property type="match status" value="1"/>
</dbReference>
<accession>A0A0B2VVI5</accession>
<dbReference type="InterPro" id="IPR008922">
    <property type="entry name" value="Di-copper_centre_dom_sf"/>
</dbReference>
<feature type="domain" description="ShKT" evidence="3">
    <location>
        <begin position="826"/>
        <end position="861"/>
    </location>
</feature>
<dbReference type="PROSITE" id="PS00498">
    <property type="entry name" value="TYROSINASE_2"/>
    <property type="match status" value="1"/>
</dbReference>
<dbReference type="InterPro" id="IPR006186">
    <property type="entry name" value="Ser/Thr-sp_prot-phosphatase"/>
</dbReference>
<comment type="caution">
    <text evidence="1">Lacks conserved residue(s) required for the propagation of feature annotation.</text>
</comment>
<dbReference type="SUPFAM" id="SSF56300">
    <property type="entry name" value="Metallo-dependent phosphatases"/>
    <property type="match status" value="1"/>
</dbReference>
<dbReference type="Gene3D" id="3.60.21.10">
    <property type="match status" value="2"/>
</dbReference>
<dbReference type="GO" id="GO:0005634">
    <property type="term" value="C:nucleus"/>
    <property type="evidence" value="ECO:0007669"/>
    <property type="project" value="TreeGrafter"/>
</dbReference>
<reference evidence="4 5" key="1">
    <citation type="submission" date="2014-11" db="EMBL/GenBank/DDBJ databases">
        <title>Genetic blueprint of the zoonotic pathogen Toxocara canis.</title>
        <authorList>
            <person name="Zhu X.-Q."/>
            <person name="Korhonen P.K."/>
            <person name="Cai H."/>
            <person name="Young N.D."/>
            <person name="Nejsum P."/>
            <person name="von Samson-Himmelstjerna G."/>
            <person name="Boag P.R."/>
            <person name="Tan P."/>
            <person name="Li Q."/>
            <person name="Min J."/>
            <person name="Yang Y."/>
            <person name="Wang X."/>
            <person name="Fang X."/>
            <person name="Hall R.S."/>
            <person name="Hofmann A."/>
            <person name="Sternberg P.W."/>
            <person name="Jex A.R."/>
            <person name="Gasser R.B."/>
        </authorList>
    </citation>
    <scope>NUCLEOTIDE SEQUENCE [LARGE SCALE GENOMIC DNA]</scope>
    <source>
        <strain evidence="4">PN_DK_2014</strain>
    </source>
</reference>
<dbReference type="Gene3D" id="1.10.1280.10">
    <property type="entry name" value="Di-copper center containing domain from catechol oxidase"/>
    <property type="match status" value="1"/>
</dbReference>
<keyword evidence="5" id="KW-1185">Reference proteome</keyword>
<dbReference type="PROSITE" id="PS00497">
    <property type="entry name" value="TYROSINASE_1"/>
    <property type="match status" value="1"/>
</dbReference>
<keyword evidence="1" id="KW-1015">Disulfide bond</keyword>
<feature type="domain" description="ShKT" evidence="3">
    <location>
        <begin position="782"/>
        <end position="816"/>
    </location>
</feature>
<dbReference type="EMBL" id="JPKZ01000420">
    <property type="protein sequence ID" value="KHN87551.1"/>
    <property type="molecule type" value="Genomic_DNA"/>
</dbReference>
<dbReference type="Proteomes" id="UP000031036">
    <property type="component" value="Unassembled WGS sequence"/>
</dbReference>
<dbReference type="InterPro" id="IPR003582">
    <property type="entry name" value="ShKT_dom"/>
</dbReference>
<dbReference type="GO" id="GO:0004722">
    <property type="term" value="F:protein serine/threonine phosphatase activity"/>
    <property type="evidence" value="ECO:0007669"/>
    <property type="project" value="TreeGrafter"/>
</dbReference>
<dbReference type="SMART" id="SM00254">
    <property type="entry name" value="ShKT"/>
    <property type="match status" value="2"/>
</dbReference>
<dbReference type="Gene3D" id="1.10.10.1940">
    <property type="match status" value="1"/>
</dbReference>
<name>A0A0B2VVI5_TOXCA</name>
<dbReference type="Pfam" id="PF01549">
    <property type="entry name" value="ShK"/>
    <property type="match status" value="2"/>
</dbReference>
<sequence length="919" mass="105184">MDHYITADSEYRIFIYSSFDSKDQKQRQANENSESTSSSSSEESEPLERDTEVAPEDVENNPFIDELIVRLMTAKPIRDPLMPARVKRNEPEPAPLMKVDLKFEELMRLCDEAIKSLKEQDGLIRLDVEDLPIMVCGDLHGQFRDLRTIFYACGPPQTQTYLFLGDYVDRGVQLWRKFIDVFNMLPLAALINNTIFCVHGGLSPFFGTFDDIDKIKRPSIVPPYGLMCDLVWSDPDEKHNGWSMSQRGISFTFGEKIVKEFCHKNNIDLVVRAHQLTGEMVKYGHRFFAGGRLLTIFSAPNYLNTRNDGCVLRVSKKVLAQDQFLRNCDDAPTAAERYICLALQRNARLSRQQFQRESDNNVWPPMVPEHLQPAPVMPGSRGQIATHPYECMTITCLCPYFRGQIGPNNQCILENGQLLTMGYRKEFRMLTEEERNRYHNAMTILKRSGEFDRLCVEHFNVGAGSGAHSGPGFLPWHREFLKRTEIGLRLIDPTISLPYWDTVLDNYLVDPRDSILFSPLFVGEVDQFGNVVTGPYAFWSTMEGRNAIVRNMAQEGFLLSEAHVAAVIEQINIEYVLAYTAPLQGCPFPENANALEFVHSFVHLWLGGHMRDPPTSANDPIFYVFHAFVDLIWEIWRQARQSREARELDYPPELPQCADPQHFGYAPMRPYNLINRDGLSNMYTDQMYRYAPRPGCSVEIPTCGSPYLFCDLRGIPHCVSKIKLNGICSGYEGLDACFNGICEMGRCVPGATPPPFVPRIELSVSQRQQIKQSEAKRHFIACFNRSPCCDRWAQEGECRKNEKYMRTFCAASCHFCTPAYNTTDECADRHISCQQWRSDGQCHGRSEEFMQENCRASCRLCQMPKTAKCSSLPNSRQSTRRTSGLKTHRGKRFRRAADKTRKCSKCRAAWKEFLESIYS</sequence>
<proteinExistence type="predicted"/>
<feature type="disulfide bond" evidence="1">
    <location>
        <begin position="782"/>
        <end position="816"/>
    </location>
</feature>
<dbReference type="GO" id="GO:0005737">
    <property type="term" value="C:cytoplasm"/>
    <property type="evidence" value="ECO:0007669"/>
    <property type="project" value="TreeGrafter"/>
</dbReference>